<accession>A0ABX7I186</accession>
<gene>
    <name evidence="1" type="ORF">HWI92_01380</name>
</gene>
<organism evidence="1 2">
    <name type="scientific">Dyadobacter sandarakinus</name>
    <dbReference type="NCBI Taxonomy" id="2747268"/>
    <lineage>
        <taxon>Bacteria</taxon>
        <taxon>Pseudomonadati</taxon>
        <taxon>Bacteroidota</taxon>
        <taxon>Cytophagia</taxon>
        <taxon>Cytophagales</taxon>
        <taxon>Spirosomataceae</taxon>
        <taxon>Dyadobacter</taxon>
    </lineage>
</organism>
<evidence type="ECO:0000313" key="1">
    <source>
        <dbReference type="EMBL" id="QRQ99659.1"/>
    </source>
</evidence>
<proteinExistence type="predicted"/>
<dbReference type="Proteomes" id="UP000612680">
    <property type="component" value="Chromosome"/>
</dbReference>
<dbReference type="RefSeq" id="WP_204660421.1">
    <property type="nucleotide sequence ID" value="NZ_CP056775.1"/>
</dbReference>
<protein>
    <recommendedName>
        <fullName evidence="3">Nucleotide-binding universal stress protein, UspA family</fullName>
    </recommendedName>
</protein>
<sequence>MKTIIIPSDFSGESIQVAETVVRDSAEEVRLVFIHLFHVSHDIQDLLFLQEREREYSYVSDQFWEECKMLKDLFGRRLKSIRIDFYYGNKLASFKNFLEHHETTAIAISESYGVPKLNKNSIDAVPVLRKCGYPIVDTDLIHVSALTASGTTFRRPEVNF</sequence>
<keyword evidence="2" id="KW-1185">Reference proteome</keyword>
<dbReference type="EMBL" id="CP056775">
    <property type="protein sequence ID" value="QRQ99659.1"/>
    <property type="molecule type" value="Genomic_DNA"/>
</dbReference>
<evidence type="ECO:0000313" key="2">
    <source>
        <dbReference type="Proteomes" id="UP000612680"/>
    </source>
</evidence>
<evidence type="ECO:0008006" key="3">
    <source>
        <dbReference type="Google" id="ProtNLM"/>
    </source>
</evidence>
<reference evidence="1 2" key="1">
    <citation type="submission" date="2020-06" db="EMBL/GenBank/DDBJ databases">
        <title>Dyadobacter sandarakinus sp. nov., isolated from the soil of the Arctic Yellow River Station.</title>
        <authorList>
            <person name="Zhang Y."/>
            <person name="Peng F."/>
        </authorList>
    </citation>
    <scope>NUCLEOTIDE SEQUENCE [LARGE SCALE GENOMIC DNA]</scope>
    <source>
        <strain evidence="1 2">Q3-56</strain>
    </source>
</reference>
<name>A0ABX7I186_9BACT</name>